<feature type="coiled-coil region" evidence="1">
    <location>
        <begin position="318"/>
        <end position="355"/>
    </location>
</feature>
<keyword evidence="1" id="KW-0175">Coiled coil</keyword>
<comment type="caution">
    <text evidence="2">The sequence shown here is derived from an EMBL/GenBank/DDBJ whole genome shotgun (WGS) entry which is preliminary data.</text>
</comment>
<evidence type="ECO:0000256" key="1">
    <source>
        <dbReference type="SAM" id="Coils"/>
    </source>
</evidence>
<dbReference type="Proteomes" id="UP000245370">
    <property type="component" value="Unassembled WGS sequence"/>
</dbReference>
<protein>
    <recommendedName>
        <fullName evidence="4">Peptidase S74 domain-containing protein</fullName>
    </recommendedName>
</protein>
<dbReference type="OrthoDB" id="767035at2"/>
<dbReference type="RefSeq" id="WP_109360161.1">
    <property type="nucleotide sequence ID" value="NZ_QFRJ01000011.1"/>
</dbReference>
<gene>
    <name evidence="2" type="ORF">DIT68_12550</name>
</gene>
<accession>A0A2U2XAD2</accession>
<reference evidence="2 3" key="1">
    <citation type="submission" date="2018-05" db="EMBL/GenBank/DDBJ databases">
        <title>Brumimicrobium oceani sp. nov., isolated from coastal sediment.</title>
        <authorList>
            <person name="Kou Y."/>
        </authorList>
    </citation>
    <scope>NUCLEOTIDE SEQUENCE [LARGE SCALE GENOMIC DNA]</scope>
    <source>
        <strain evidence="2 3">C305</strain>
    </source>
</reference>
<sequence>MLLLTSSILFAQQGTDWKTQGNTADSTAFIGTTNASSLILRSNDVERMRISESGNVGIGVDDPQTALDVEGDIQLTGDIIFKGYEDLQEPYNRFLMIDKTGKSTSVKMKEMKAFMSWEDCYDIQDQITFNGETGTTTIVAGTYASWAPRIQGTKSILYTGSECSAWVGIGTDLPMTKLDVIGAGRFTKGVKIGEQHIEKSGLYIENYINSNGSNTTYFDHLIMVKDESGGKLLQLNNDGLLRAREIKVDLEAWPDYVFEEDYNLMPLNKVKSFIEENGHLPNVPSAQKVETNGLNLGEAAKTSMEKIEELTLYLLEINDKVEKQEVVLNEQSKLLEQQKETIRLQQELILELKNLTNKN</sequence>
<evidence type="ECO:0000313" key="2">
    <source>
        <dbReference type="EMBL" id="PWH84754.1"/>
    </source>
</evidence>
<name>A0A2U2XAD2_9FLAO</name>
<organism evidence="2 3">
    <name type="scientific">Brumimicrobium oceani</name>
    <dbReference type="NCBI Taxonomy" id="2100725"/>
    <lineage>
        <taxon>Bacteria</taxon>
        <taxon>Pseudomonadati</taxon>
        <taxon>Bacteroidota</taxon>
        <taxon>Flavobacteriia</taxon>
        <taxon>Flavobacteriales</taxon>
        <taxon>Crocinitomicaceae</taxon>
        <taxon>Brumimicrobium</taxon>
    </lineage>
</organism>
<reference evidence="2 3" key="2">
    <citation type="submission" date="2018-05" db="EMBL/GenBank/DDBJ databases">
        <authorList>
            <person name="Lanie J.A."/>
            <person name="Ng W.-L."/>
            <person name="Kazmierczak K.M."/>
            <person name="Andrzejewski T.M."/>
            <person name="Davidsen T.M."/>
            <person name="Wayne K.J."/>
            <person name="Tettelin H."/>
            <person name="Glass J.I."/>
            <person name="Rusch D."/>
            <person name="Podicherti R."/>
            <person name="Tsui H.-C.T."/>
            <person name="Winkler M.E."/>
        </authorList>
    </citation>
    <scope>NUCLEOTIDE SEQUENCE [LARGE SCALE GENOMIC DNA]</scope>
    <source>
        <strain evidence="2 3">C305</strain>
    </source>
</reference>
<dbReference type="AlphaFoldDB" id="A0A2U2XAD2"/>
<dbReference type="EMBL" id="QFRJ01000011">
    <property type="protein sequence ID" value="PWH84754.1"/>
    <property type="molecule type" value="Genomic_DNA"/>
</dbReference>
<keyword evidence="3" id="KW-1185">Reference proteome</keyword>
<proteinExistence type="predicted"/>
<evidence type="ECO:0000313" key="3">
    <source>
        <dbReference type="Proteomes" id="UP000245370"/>
    </source>
</evidence>
<evidence type="ECO:0008006" key="4">
    <source>
        <dbReference type="Google" id="ProtNLM"/>
    </source>
</evidence>